<evidence type="ECO:0000313" key="1">
    <source>
        <dbReference type="EMBL" id="KZV95534.1"/>
    </source>
</evidence>
<protein>
    <submittedName>
        <fullName evidence="1">Uncharacterized protein</fullName>
    </submittedName>
</protein>
<proteinExistence type="predicted"/>
<sequence length="226" mass="26291">MSRLTSPYLQIRQPISPSSHQAEQVEKVYDGRFFQSLVESQLPHTQHLRRLWELLRKERLDIEFQTFRYTSTPINVHLSESAVLHAREHLTSIWEARNPSSYFFDAAYYYALLQRILREPAHIAWISWIPTHAATAVIIRHTTQHEDQISSEQMAIYVPKESVLRTEIMELFQIDATFCGYVRLDEVECYEGHTDCGFPVDCSGPRFLGEYDSEDSEDSEDSGCTI</sequence>
<organism evidence="1 2">
    <name type="scientific">Exidia glandulosa HHB12029</name>
    <dbReference type="NCBI Taxonomy" id="1314781"/>
    <lineage>
        <taxon>Eukaryota</taxon>
        <taxon>Fungi</taxon>
        <taxon>Dikarya</taxon>
        <taxon>Basidiomycota</taxon>
        <taxon>Agaricomycotina</taxon>
        <taxon>Agaricomycetes</taxon>
        <taxon>Auriculariales</taxon>
        <taxon>Exidiaceae</taxon>
        <taxon>Exidia</taxon>
    </lineage>
</organism>
<dbReference type="AlphaFoldDB" id="A0A165JYN1"/>
<reference evidence="1 2" key="1">
    <citation type="journal article" date="2016" name="Mol. Biol. Evol.">
        <title>Comparative Genomics of Early-Diverging Mushroom-Forming Fungi Provides Insights into the Origins of Lignocellulose Decay Capabilities.</title>
        <authorList>
            <person name="Nagy L.G."/>
            <person name="Riley R."/>
            <person name="Tritt A."/>
            <person name="Adam C."/>
            <person name="Daum C."/>
            <person name="Floudas D."/>
            <person name="Sun H."/>
            <person name="Yadav J.S."/>
            <person name="Pangilinan J."/>
            <person name="Larsson K.H."/>
            <person name="Matsuura K."/>
            <person name="Barry K."/>
            <person name="Labutti K."/>
            <person name="Kuo R."/>
            <person name="Ohm R.A."/>
            <person name="Bhattacharya S.S."/>
            <person name="Shirouzu T."/>
            <person name="Yoshinaga Y."/>
            <person name="Martin F.M."/>
            <person name="Grigoriev I.V."/>
            <person name="Hibbett D.S."/>
        </authorList>
    </citation>
    <scope>NUCLEOTIDE SEQUENCE [LARGE SCALE GENOMIC DNA]</scope>
    <source>
        <strain evidence="1 2">HHB12029</strain>
    </source>
</reference>
<dbReference type="Proteomes" id="UP000077266">
    <property type="component" value="Unassembled WGS sequence"/>
</dbReference>
<accession>A0A165JYN1</accession>
<dbReference type="EMBL" id="KV425955">
    <property type="protein sequence ID" value="KZV95534.1"/>
    <property type="molecule type" value="Genomic_DNA"/>
</dbReference>
<evidence type="ECO:0000313" key="2">
    <source>
        <dbReference type="Proteomes" id="UP000077266"/>
    </source>
</evidence>
<gene>
    <name evidence="1" type="ORF">EXIGLDRAFT_470339</name>
</gene>
<name>A0A165JYN1_EXIGL</name>
<dbReference type="InParanoid" id="A0A165JYN1"/>
<keyword evidence="2" id="KW-1185">Reference proteome</keyword>